<proteinExistence type="predicted"/>
<protein>
    <submittedName>
        <fullName evidence="1">Nucelotide kinase</fullName>
    </submittedName>
</protein>
<accession>A0A8S5V395</accession>
<reference evidence="1" key="1">
    <citation type="journal article" date="2021" name="Proc. Natl. Acad. Sci. U.S.A.">
        <title>A Catalog of Tens of Thousands of Viruses from Human Metagenomes Reveals Hidden Associations with Chronic Diseases.</title>
        <authorList>
            <person name="Tisza M.J."/>
            <person name="Buck C.B."/>
        </authorList>
    </citation>
    <scope>NUCLEOTIDE SEQUENCE</scope>
    <source>
        <strain evidence="1">CtVfb8</strain>
    </source>
</reference>
<keyword evidence="1" id="KW-0808">Transferase</keyword>
<dbReference type="GO" id="GO:0016301">
    <property type="term" value="F:kinase activity"/>
    <property type="evidence" value="ECO:0007669"/>
    <property type="project" value="UniProtKB-KW"/>
</dbReference>
<evidence type="ECO:0000313" key="1">
    <source>
        <dbReference type="EMBL" id="DAG01226.1"/>
    </source>
</evidence>
<dbReference type="EMBL" id="BK016189">
    <property type="protein sequence ID" value="DAG01226.1"/>
    <property type="molecule type" value="Genomic_DNA"/>
</dbReference>
<organism evidence="1">
    <name type="scientific">Caudovirales sp. ctVfb8</name>
    <dbReference type="NCBI Taxonomy" id="2825766"/>
    <lineage>
        <taxon>Viruses</taxon>
        <taxon>Duplodnaviria</taxon>
        <taxon>Heunggongvirae</taxon>
        <taxon>Uroviricota</taxon>
        <taxon>Caudoviricetes</taxon>
    </lineage>
</organism>
<dbReference type="Pfam" id="PF11753">
    <property type="entry name" value="DUF3310"/>
    <property type="match status" value="1"/>
</dbReference>
<sequence>MGINMQEYDNEWVNEGINDSGKPEDQAHYQGLIQPIELMQELLSHKEFIGFCKGNMIKYAYRAGHKNGESGKKDKEKYEAYKEFLNRYLYGRPLIEREDDEGDN</sequence>
<keyword evidence="1" id="KW-0418">Kinase</keyword>
<name>A0A8S5V395_9CAUD</name>
<dbReference type="InterPro" id="IPR021739">
    <property type="entry name" value="SaV-like"/>
</dbReference>